<evidence type="ECO:0000256" key="2">
    <source>
        <dbReference type="ARBA" id="ARBA00009726"/>
    </source>
</evidence>
<dbReference type="InterPro" id="IPR003439">
    <property type="entry name" value="ABC_transporter-like_ATP-bd"/>
</dbReference>
<dbReference type="FunFam" id="1.20.1560.10:FF:000066">
    <property type="entry name" value="ABC multidrug transporter (Eurofung)"/>
    <property type="match status" value="1"/>
</dbReference>
<evidence type="ECO:0000256" key="4">
    <source>
        <dbReference type="ARBA" id="ARBA00022475"/>
    </source>
</evidence>
<feature type="transmembrane region" description="Helical" evidence="11">
    <location>
        <begin position="139"/>
        <end position="157"/>
    </location>
</feature>
<evidence type="ECO:0000256" key="7">
    <source>
        <dbReference type="ARBA" id="ARBA00022840"/>
    </source>
</evidence>
<dbReference type="FunFam" id="1.20.1560.10:FF:000055">
    <property type="entry name" value="ABC multidrug transporter (Eurofung)"/>
    <property type="match status" value="1"/>
</dbReference>
<feature type="transmembrane region" description="Helical" evidence="11">
    <location>
        <begin position="114"/>
        <end position="133"/>
    </location>
</feature>
<evidence type="ECO:0000256" key="1">
    <source>
        <dbReference type="ARBA" id="ARBA00004651"/>
    </source>
</evidence>
<organism evidence="14 15">
    <name type="scientific">Pseudopithomyces chartarum</name>
    <dbReference type="NCBI Taxonomy" id="1892770"/>
    <lineage>
        <taxon>Eukaryota</taxon>
        <taxon>Fungi</taxon>
        <taxon>Dikarya</taxon>
        <taxon>Ascomycota</taxon>
        <taxon>Pezizomycotina</taxon>
        <taxon>Dothideomycetes</taxon>
        <taxon>Pleosporomycetidae</taxon>
        <taxon>Pleosporales</taxon>
        <taxon>Massarineae</taxon>
        <taxon>Didymosphaeriaceae</taxon>
        <taxon>Pseudopithomyces</taxon>
    </lineage>
</organism>
<evidence type="ECO:0000256" key="6">
    <source>
        <dbReference type="ARBA" id="ARBA00022741"/>
    </source>
</evidence>
<dbReference type="SUPFAM" id="SSF90123">
    <property type="entry name" value="ABC transporter transmembrane region"/>
    <property type="match status" value="2"/>
</dbReference>
<dbReference type="CDD" id="cd18579">
    <property type="entry name" value="ABC_6TM_ABCC_D1"/>
    <property type="match status" value="1"/>
</dbReference>
<evidence type="ECO:0000313" key="15">
    <source>
        <dbReference type="Proteomes" id="UP001280581"/>
    </source>
</evidence>
<dbReference type="PROSITE" id="PS50893">
    <property type="entry name" value="ABC_TRANSPORTER_2"/>
    <property type="match status" value="2"/>
</dbReference>
<dbReference type="PROSITE" id="PS50929">
    <property type="entry name" value="ABC_TM1F"/>
    <property type="match status" value="2"/>
</dbReference>
<reference evidence="14 15" key="1">
    <citation type="submission" date="2021-02" db="EMBL/GenBank/DDBJ databases">
        <title>Genome assembly of Pseudopithomyces chartarum.</title>
        <authorList>
            <person name="Jauregui R."/>
            <person name="Singh J."/>
            <person name="Voisey C."/>
        </authorList>
    </citation>
    <scope>NUCLEOTIDE SEQUENCE [LARGE SCALE GENOMIC DNA]</scope>
    <source>
        <strain evidence="14 15">AGR01</strain>
    </source>
</reference>
<dbReference type="Pfam" id="PF00664">
    <property type="entry name" value="ABC_membrane"/>
    <property type="match status" value="1"/>
</dbReference>
<keyword evidence="10" id="KW-0325">Glycoprotein</keyword>
<keyword evidence="3" id="KW-0813">Transport</keyword>
<dbReference type="InterPro" id="IPR050173">
    <property type="entry name" value="ABC_transporter_C-like"/>
</dbReference>
<comment type="similarity">
    <text evidence="2">Belongs to the ABC transporter superfamily. ABCC family. Conjugate transporter (TC 3.A.1.208) subfamily.</text>
</comment>
<feature type="domain" description="ABC transmembrane type-1" evidence="13">
    <location>
        <begin position="895"/>
        <end position="1183"/>
    </location>
</feature>
<feature type="domain" description="ABC transporter" evidence="12">
    <location>
        <begin position="1220"/>
        <end position="1460"/>
    </location>
</feature>
<dbReference type="EMBL" id="WVTA01000009">
    <property type="protein sequence ID" value="KAK3207641.1"/>
    <property type="molecule type" value="Genomic_DNA"/>
</dbReference>
<dbReference type="PANTHER" id="PTHR24223">
    <property type="entry name" value="ATP-BINDING CASSETTE SUB-FAMILY C"/>
    <property type="match status" value="1"/>
</dbReference>
<dbReference type="Gene3D" id="3.40.50.300">
    <property type="entry name" value="P-loop containing nucleotide triphosphate hydrolases"/>
    <property type="match status" value="2"/>
</dbReference>
<evidence type="ECO:0000259" key="13">
    <source>
        <dbReference type="PROSITE" id="PS50929"/>
    </source>
</evidence>
<evidence type="ECO:0000256" key="9">
    <source>
        <dbReference type="ARBA" id="ARBA00023136"/>
    </source>
</evidence>
<keyword evidence="8 11" id="KW-1133">Transmembrane helix</keyword>
<evidence type="ECO:0000256" key="11">
    <source>
        <dbReference type="SAM" id="Phobius"/>
    </source>
</evidence>
<evidence type="ECO:0000256" key="3">
    <source>
        <dbReference type="ARBA" id="ARBA00022448"/>
    </source>
</evidence>
<evidence type="ECO:0000313" key="14">
    <source>
        <dbReference type="EMBL" id="KAK3207641.1"/>
    </source>
</evidence>
<evidence type="ECO:0000259" key="12">
    <source>
        <dbReference type="PROSITE" id="PS50893"/>
    </source>
</evidence>
<dbReference type="InterPro" id="IPR027417">
    <property type="entry name" value="P-loop_NTPase"/>
</dbReference>
<dbReference type="SUPFAM" id="SSF52540">
    <property type="entry name" value="P-loop containing nucleoside triphosphate hydrolases"/>
    <property type="match status" value="2"/>
</dbReference>
<comment type="subcellular location">
    <subcellularLocation>
        <location evidence="1">Cell membrane</location>
        <topology evidence="1">Multi-pass membrane protein</topology>
    </subcellularLocation>
</comment>
<dbReference type="CDD" id="cd18580">
    <property type="entry name" value="ABC_6TM_ABCC_D2"/>
    <property type="match status" value="1"/>
</dbReference>
<keyword evidence="9 11" id="KW-0472">Membrane</keyword>
<keyword evidence="15" id="KW-1185">Reference proteome</keyword>
<dbReference type="InterPro" id="IPR044726">
    <property type="entry name" value="ABCC_6TM_D2"/>
</dbReference>
<dbReference type="SMART" id="SM00382">
    <property type="entry name" value="AAA"/>
    <property type="match status" value="2"/>
</dbReference>
<evidence type="ECO:0000256" key="5">
    <source>
        <dbReference type="ARBA" id="ARBA00022692"/>
    </source>
</evidence>
<dbReference type="FunFam" id="3.40.50.300:FF:002145">
    <property type="entry name" value="ABC transporter (MsbA subfamily)"/>
    <property type="match status" value="1"/>
</dbReference>
<feature type="transmembrane region" description="Helical" evidence="11">
    <location>
        <begin position="932"/>
        <end position="960"/>
    </location>
</feature>
<keyword evidence="4" id="KW-1003">Cell membrane</keyword>
<dbReference type="GO" id="GO:0005886">
    <property type="term" value="C:plasma membrane"/>
    <property type="evidence" value="ECO:0007669"/>
    <property type="project" value="UniProtKB-SubCell"/>
</dbReference>
<dbReference type="PANTHER" id="PTHR24223:SF269">
    <property type="entry name" value="ABC MULTIDRUG TRANSPORTER (EUROFUNG)-RELATED"/>
    <property type="match status" value="1"/>
</dbReference>
<dbReference type="GO" id="GO:0016887">
    <property type="term" value="F:ATP hydrolysis activity"/>
    <property type="evidence" value="ECO:0007669"/>
    <property type="project" value="InterPro"/>
</dbReference>
<feature type="domain" description="ABC transmembrane type-1" evidence="13">
    <location>
        <begin position="259"/>
        <end position="475"/>
    </location>
</feature>
<feature type="transmembrane region" description="Helical" evidence="11">
    <location>
        <begin position="287"/>
        <end position="306"/>
    </location>
</feature>
<dbReference type="InterPro" id="IPR017871">
    <property type="entry name" value="ABC_transporter-like_CS"/>
</dbReference>
<dbReference type="PROSITE" id="PS00211">
    <property type="entry name" value="ABC_TRANSPORTER_1"/>
    <property type="match status" value="2"/>
</dbReference>
<comment type="caution">
    <text evidence="14">The sequence shown here is derived from an EMBL/GenBank/DDBJ whole genome shotgun (WGS) entry which is preliminary data.</text>
</comment>
<dbReference type="Proteomes" id="UP001280581">
    <property type="component" value="Unassembled WGS sequence"/>
</dbReference>
<proteinExistence type="inferred from homology"/>
<evidence type="ECO:0000256" key="8">
    <source>
        <dbReference type="ARBA" id="ARBA00022989"/>
    </source>
</evidence>
<dbReference type="InterPro" id="IPR011527">
    <property type="entry name" value="ABC1_TM_dom"/>
</dbReference>
<feature type="transmembrane region" description="Helical" evidence="11">
    <location>
        <begin position="389"/>
        <end position="410"/>
    </location>
</feature>
<feature type="transmembrane region" description="Helical" evidence="11">
    <location>
        <begin position="1116"/>
        <end position="1144"/>
    </location>
</feature>
<keyword evidence="6" id="KW-0547">Nucleotide-binding</keyword>
<dbReference type="Pfam" id="PF00005">
    <property type="entry name" value="ABC_tran"/>
    <property type="match status" value="2"/>
</dbReference>
<keyword evidence="5 11" id="KW-0812">Transmembrane</keyword>
<dbReference type="InterPro" id="IPR003593">
    <property type="entry name" value="AAA+_ATPase"/>
</dbReference>
<dbReference type="InterPro" id="IPR044746">
    <property type="entry name" value="ABCC_6TM_D1"/>
</dbReference>
<feature type="transmembrane region" description="Helical" evidence="11">
    <location>
        <begin position="237"/>
        <end position="261"/>
    </location>
</feature>
<feature type="transmembrane region" description="Helical" evidence="11">
    <location>
        <begin position="24"/>
        <end position="46"/>
    </location>
</feature>
<gene>
    <name evidence="14" type="ORF">GRF29_103g1703619</name>
</gene>
<sequence length="1463" mass="161609">MRTEDPFAVVAGPGTFDFSPAFENAVLCITPSGLFLVVALQRLFWLSRQPRKGLIGVYTALHFAVLLYWALNAEKWSFSKLRTSAAVLAFVNGFLLLFLSHAEHMRTVQPSTTINVYLLFTLLFDSVVARTLWLADDDYISSALFTLTVAIKIFMLTSEGWNKRPILLSQYQHLSPEATSGILARGIFWWLNPFMRTGFTRSLTMHDMHPIDDSIATRTLLSSVRNNFASSKQSNRYALALSTFWAAKYIFLAGVAPRLVLAAFKYTLPFLIAETTGWTADLSQPGAVGWGLTGAWLLVFTGRAISNGFYYQMAYRFVTSIRGSLCSLIYTKTLDLSSTALEESVAVSLMSTDTESICQSAATLHELWASPIESAVAIYLLYRQLGLSALAPIVVATIATAGTLQLARFVGAAKKKWMRGIQTRVDATASVLSSIKEVKMLGLSEIVANMIQKLRVTELSFSKQYRMLITVQTFIGKYLKYVKSLYYAFTVPSITIADVSAQSAMNTATIAPLATFATFVVISKRTGQPLDTESAYTSLSLIYLLSDPLAVVFRTIPSVGAALACFTRIQDYLQTEICVDYRVPFNDQEFRLNQDLGVRKSLVVLSKASFGWIPGKPDILSDITVNVIRSCFTFIVGPVGSGKSTLMRAILGEVPLRAGSVHVHPGNMAFVGQEPWIQNLTIRQNILGSSTYDAEWYAKVVYACGLKQDIGELPEGDATKAGSAGLSLSGGQKQRVALARAVYSKENTVLLDDVFSGQDPATEEHVFQSLFAETGLFRQMGVTVVCVTNALHRLTFADRVIALDVSGHILHQGSFAQLQSDTNYLHGLAVEQNGMIGAREIAKASVQDHEETAPKNWPEINADQNSGDLETPGRVLGEFATYSYYFGSVPVWHTILFAAFIIMYAGASRMTALVLSFWTDTAKISGQANNDYFLGLFAMLTGIAALGITAAAYFFLVVMVPMSSEVLHARLLGSVMNAPMAFFSRTDIGVTTNRFSQDMSVIDTELPFALVDFCLNFAIIIMAVILMCVFSGYFAVALVPFVVFCWPDINFVETVLQKFYVRTSRQVRLLDLETKSPLFTQFLDLIHGLTTVRAFAWGPRFTERYLDLLDASQRPFYLLFCIQRWLSLVLDLLTAVLVTIMMVLVVKLRSQLSAQYVALAFVQIMSFGQSLAHVLQFWTQLETSFGAVARVKTFCTDTESENGSSETGTPPPNWPAQGRITIENLVASYSSSGDSEYVLRGVSLDIPAGSKVAICGRSGSGKSSLLGCILRLLEVEEDSRITIDGINTATLPRQIVRAAFAVVPQHPFFVKGMSLRDNLLILRRQQQQNNSDDRILQVLHRLKMDDVLDRLGGLESPLEAECLSQGQRQLLCIARAILADKRIILMDEASSNIDEGSERQIRDVLRKEFANCTVIAVAHRLGAVANYDRVAVMDSGRLLEWDSPHALLNRPSEFRRLWDLGTD</sequence>
<feature type="transmembrane region" description="Helical" evidence="11">
    <location>
        <begin position="884"/>
        <end position="907"/>
    </location>
</feature>
<keyword evidence="7" id="KW-0067">ATP-binding</keyword>
<dbReference type="CDD" id="cd03250">
    <property type="entry name" value="ABCC_MRP_domain1"/>
    <property type="match status" value="1"/>
</dbReference>
<protein>
    <submittedName>
        <fullName evidence="14">Uncharacterized protein</fullName>
    </submittedName>
</protein>
<feature type="transmembrane region" description="Helical" evidence="11">
    <location>
        <begin position="83"/>
        <end position="102"/>
    </location>
</feature>
<dbReference type="Gene3D" id="1.20.1560.10">
    <property type="entry name" value="ABC transporter type 1, transmembrane domain"/>
    <property type="match status" value="2"/>
</dbReference>
<accession>A0AAN6LV04</accession>
<feature type="domain" description="ABC transporter" evidence="12">
    <location>
        <begin position="598"/>
        <end position="831"/>
    </location>
</feature>
<dbReference type="GO" id="GO:0005524">
    <property type="term" value="F:ATP binding"/>
    <property type="evidence" value="ECO:0007669"/>
    <property type="project" value="UniProtKB-KW"/>
</dbReference>
<dbReference type="InterPro" id="IPR036640">
    <property type="entry name" value="ABC1_TM_sf"/>
</dbReference>
<name>A0AAN6LV04_9PLEO</name>
<feature type="transmembrane region" description="Helical" evidence="11">
    <location>
        <begin position="53"/>
        <end position="71"/>
    </location>
</feature>
<dbReference type="GO" id="GO:0140359">
    <property type="term" value="F:ABC-type transporter activity"/>
    <property type="evidence" value="ECO:0007669"/>
    <property type="project" value="InterPro"/>
</dbReference>
<evidence type="ECO:0000256" key="10">
    <source>
        <dbReference type="ARBA" id="ARBA00023180"/>
    </source>
</evidence>